<dbReference type="RefSeq" id="WP_187786790.1">
    <property type="nucleotide sequence ID" value="NZ_JACTVA010000065.1"/>
</dbReference>
<dbReference type="Gene3D" id="3.40.50.150">
    <property type="entry name" value="Vaccinia Virus protein VP39"/>
    <property type="match status" value="1"/>
</dbReference>
<dbReference type="EMBL" id="JACTVA010000065">
    <property type="protein sequence ID" value="MBC9209661.1"/>
    <property type="molecule type" value="Genomic_DNA"/>
</dbReference>
<name>A0ABR7RSQ6_9PROT</name>
<organism evidence="2 3">
    <name type="scientific">Teichococcus aerophilus</name>
    <dbReference type="NCBI Taxonomy" id="1224513"/>
    <lineage>
        <taxon>Bacteria</taxon>
        <taxon>Pseudomonadati</taxon>
        <taxon>Pseudomonadota</taxon>
        <taxon>Alphaproteobacteria</taxon>
        <taxon>Acetobacterales</taxon>
        <taxon>Roseomonadaceae</taxon>
        <taxon>Roseomonas</taxon>
    </lineage>
</organism>
<accession>A0ABR7RSQ6</accession>
<evidence type="ECO:0000259" key="1">
    <source>
        <dbReference type="Pfam" id="PF13649"/>
    </source>
</evidence>
<reference evidence="2 3" key="1">
    <citation type="journal article" date="2013" name="Int. J. Syst. Evol. Microbiol.">
        <title>Roseomonas aerophila sp. nov., isolated from air.</title>
        <authorList>
            <person name="Kim S.J."/>
            <person name="Weon H.Y."/>
            <person name="Ahn J.H."/>
            <person name="Hong S.B."/>
            <person name="Seok S.J."/>
            <person name="Whang K.S."/>
            <person name="Kwon S.W."/>
        </authorList>
    </citation>
    <scope>NUCLEOTIDE SEQUENCE [LARGE SCALE GENOMIC DNA]</scope>
    <source>
        <strain evidence="2 3">NBRC 108923</strain>
    </source>
</reference>
<dbReference type="InterPro" id="IPR029063">
    <property type="entry name" value="SAM-dependent_MTases_sf"/>
</dbReference>
<feature type="domain" description="Methyltransferase" evidence="1">
    <location>
        <begin position="43"/>
        <end position="136"/>
    </location>
</feature>
<keyword evidence="3" id="KW-1185">Reference proteome</keyword>
<sequence>MDSDRVFRGSIPALYEEYLVPVQFETYAQEMAARLHGVPLGRVLETAAGTGVLTRAMAAALPAEVTIEATDLNQPMLDEAARRLSSRRVSWRQADAQDLPFPDGGFDAVLCQFGAMFFSDRPRAFAEARRVLRPGGRYLLSVWDRIEQNEFADVMVNAVARLFPEDPPTFTSRIPHALHDTRPLVAELKAAGFASVAVETVERTSTAPDARFVAIGKCQGTPLRHEIEARDATRLAEATEAAAAAVAARFGDGAIRGKLQAHVLTAIR</sequence>
<dbReference type="GO" id="GO:0032259">
    <property type="term" value="P:methylation"/>
    <property type="evidence" value="ECO:0007669"/>
    <property type="project" value="UniProtKB-KW"/>
</dbReference>
<dbReference type="PANTHER" id="PTHR43591:SF24">
    <property type="entry name" value="2-METHOXY-6-POLYPRENYL-1,4-BENZOQUINOL METHYLASE, MITOCHONDRIAL"/>
    <property type="match status" value="1"/>
</dbReference>
<dbReference type="CDD" id="cd02440">
    <property type="entry name" value="AdoMet_MTases"/>
    <property type="match status" value="1"/>
</dbReference>
<dbReference type="PANTHER" id="PTHR43591">
    <property type="entry name" value="METHYLTRANSFERASE"/>
    <property type="match status" value="1"/>
</dbReference>
<comment type="caution">
    <text evidence="2">The sequence shown here is derived from an EMBL/GenBank/DDBJ whole genome shotgun (WGS) entry which is preliminary data.</text>
</comment>
<keyword evidence="2" id="KW-0489">Methyltransferase</keyword>
<dbReference type="Pfam" id="PF13649">
    <property type="entry name" value="Methyltransf_25"/>
    <property type="match status" value="1"/>
</dbReference>
<dbReference type="SUPFAM" id="SSF53335">
    <property type="entry name" value="S-adenosyl-L-methionine-dependent methyltransferases"/>
    <property type="match status" value="1"/>
</dbReference>
<evidence type="ECO:0000313" key="2">
    <source>
        <dbReference type="EMBL" id="MBC9209661.1"/>
    </source>
</evidence>
<evidence type="ECO:0000313" key="3">
    <source>
        <dbReference type="Proteomes" id="UP000626026"/>
    </source>
</evidence>
<keyword evidence="2" id="KW-0808">Transferase</keyword>
<gene>
    <name evidence="2" type="ORF">IBL26_22665</name>
</gene>
<protein>
    <submittedName>
        <fullName evidence="2">Methyltransferase domain-containing protein</fullName>
    </submittedName>
</protein>
<dbReference type="GO" id="GO:0008168">
    <property type="term" value="F:methyltransferase activity"/>
    <property type="evidence" value="ECO:0007669"/>
    <property type="project" value="UniProtKB-KW"/>
</dbReference>
<dbReference type="InterPro" id="IPR041698">
    <property type="entry name" value="Methyltransf_25"/>
</dbReference>
<dbReference type="Proteomes" id="UP000626026">
    <property type="component" value="Unassembled WGS sequence"/>
</dbReference>
<proteinExistence type="predicted"/>